<evidence type="ECO:0000256" key="1">
    <source>
        <dbReference type="ARBA" id="ARBA00004651"/>
    </source>
</evidence>
<feature type="transmembrane region" description="Helical" evidence="12">
    <location>
        <begin position="386"/>
        <end position="405"/>
    </location>
</feature>
<keyword evidence="8" id="KW-0406">Ion transport</keyword>
<evidence type="ECO:0000256" key="11">
    <source>
        <dbReference type="RuleBase" id="RU362091"/>
    </source>
</evidence>
<evidence type="ECO:0000256" key="10">
    <source>
        <dbReference type="ARBA" id="ARBA00023201"/>
    </source>
</evidence>
<sequence length="625" mass="66472">MDASSPIGFFSVWDYAVFALMLLVSAAIGVFYAYVDHGPQSSGDFLMAGRSMTAVPVAMSLSASFMSAITVLSTPAEIYRFGALYCYYGLSFVLTVLVCSEVFVPVYYRLGITSTYEYLEMRFNRAARLCGTALFVLQTILYTGIVIYVPALALNQVTGFDLWGAVIATGVVCTFYCTLGGLKAVVWTDVLQVGIMVAGLLAVILKSVVRQGGMATILNDAAEGGRLEIWDFDPNPLRRHTFWTITFGGALVYIGIYGTNQAQVQRYVSCKTLAHAKMSLYVNLIGLWVILLCSVLAGLCLYSVYKHCDPWTSGSVSSADQLMPYLVMDILREHPGLPGLFVAAAYSGTLSTVSSSINALAAVTVEDLVKPYSNLTEKQLSRLSKALSLVYGALCIGMAGLASIVDSLLQVAASIFGVVGGPLLGLFMLGILCPFANATGGLAGLFCGLVLSLWVGIGAQLYPPMPSLSRPLALATYGCNGTVGILLNSTISASVSASSLPLGNFSSDLLNANHSGPALVDSWYSVSYLYFSPIGTLTALAVGVIVSLLAGNRKCKSSAGLTLCKEDLTLYCLLRILKEKVTPSAGKLDLSRESEVKEKFGQHNPAFCTVELSTTSYGKTQGPST</sequence>
<feature type="transmembrane region" description="Helical" evidence="12">
    <location>
        <begin position="129"/>
        <end position="150"/>
    </location>
</feature>
<organism evidence="13 14">
    <name type="scientific">Alosa alosa</name>
    <name type="common">allis shad</name>
    <dbReference type="NCBI Taxonomy" id="278164"/>
    <lineage>
        <taxon>Eukaryota</taxon>
        <taxon>Metazoa</taxon>
        <taxon>Chordata</taxon>
        <taxon>Craniata</taxon>
        <taxon>Vertebrata</taxon>
        <taxon>Euteleostomi</taxon>
        <taxon>Actinopterygii</taxon>
        <taxon>Neopterygii</taxon>
        <taxon>Teleostei</taxon>
        <taxon>Clupei</taxon>
        <taxon>Clupeiformes</taxon>
        <taxon>Clupeoidei</taxon>
        <taxon>Clupeidae</taxon>
        <taxon>Alosa</taxon>
    </lineage>
</organism>
<feature type="transmembrane region" description="Helical" evidence="12">
    <location>
        <begin position="442"/>
        <end position="462"/>
    </location>
</feature>
<dbReference type="AlphaFoldDB" id="A0AAV6G3B7"/>
<feature type="transmembrane region" description="Helical" evidence="12">
    <location>
        <begin position="162"/>
        <end position="179"/>
    </location>
</feature>
<feature type="transmembrane region" description="Helical" evidence="12">
    <location>
        <begin position="280"/>
        <end position="305"/>
    </location>
</feature>
<dbReference type="Gene3D" id="1.20.1730.10">
    <property type="entry name" value="Sodium/glucose cotransporter"/>
    <property type="match status" value="1"/>
</dbReference>
<feature type="transmembrane region" description="Helical" evidence="12">
    <location>
        <begin position="55"/>
        <end position="75"/>
    </location>
</feature>
<accession>A0AAV6G3B7</accession>
<evidence type="ECO:0000256" key="8">
    <source>
        <dbReference type="ARBA" id="ARBA00023065"/>
    </source>
</evidence>
<dbReference type="GO" id="GO:0005343">
    <property type="term" value="F:organic acid:sodium symporter activity"/>
    <property type="evidence" value="ECO:0007669"/>
    <property type="project" value="TreeGrafter"/>
</dbReference>
<feature type="transmembrane region" description="Helical" evidence="12">
    <location>
        <begin position="528"/>
        <end position="550"/>
    </location>
</feature>
<comment type="similarity">
    <text evidence="2 11">Belongs to the sodium:solute symporter (SSF) (TC 2.A.21) family.</text>
</comment>
<evidence type="ECO:0000256" key="4">
    <source>
        <dbReference type="ARBA" id="ARBA00022475"/>
    </source>
</evidence>
<keyword evidence="9 12" id="KW-0472">Membrane</keyword>
<dbReference type="PANTHER" id="PTHR42985:SF10">
    <property type="entry name" value="SODIUM-COUPLED MONOCARBOXYLATE TRANSPORTER 1"/>
    <property type="match status" value="1"/>
</dbReference>
<evidence type="ECO:0000256" key="12">
    <source>
        <dbReference type="SAM" id="Phobius"/>
    </source>
</evidence>
<evidence type="ECO:0000256" key="3">
    <source>
        <dbReference type="ARBA" id="ARBA00022448"/>
    </source>
</evidence>
<dbReference type="InterPro" id="IPR038377">
    <property type="entry name" value="Na/Glc_symporter_sf"/>
</dbReference>
<keyword evidence="3" id="KW-0813">Transport</keyword>
<dbReference type="InterPro" id="IPR051163">
    <property type="entry name" value="Sodium:Solute_Symporter_SSF"/>
</dbReference>
<comment type="caution">
    <text evidence="13">The sequence shown here is derived from an EMBL/GenBank/DDBJ whole genome shotgun (WGS) entry which is preliminary data.</text>
</comment>
<proteinExistence type="inferred from homology"/>
<dbReference type="Pfam" id="PF00474">
    <property type="entry name" value="SSF"/>
    <property type="match status" value="1"/>
</dbReference>
<feature type="transmembrane region" description="Helical" evidence="12">
    <location>
        <begin position="240"/>
        <end position="259"/>
    </location>
</feature>
<dbReference type="NCBIfam" id="TIGR00813">
    <property type="entry name" value="sss"/>
    <property type="match status" value="1"/>
</dbReference>
<keyword evidence="6 12" id="KW-1133">Transmembrane helix</keyword>
<feature type="transmembrane region" description="Helical" evidence="12">
    <location>
        <begin position="87"/>
        <end position="108"/>
    </location>
</feature>
<dbReference type="InterPro" id="IPR001734">
    <property type="entry name" value="Na/solute_symporter"/>
</dbReference>
<evidence type="ECO:0000313" key="14">
    <source>
        <dbReference type="Proteomes" id="UP000823561"/>
    </source>
</evidence>
<evidence type="ECO:0000256" key="9">
    <source>
        <dbReference type="ARBA" id="ARBA00023136"/>
    </source>
</evidence>
<name>A0AAV6G3B7_9TELE</name>
<evidence type="ECO:0000256" key="2">
    <source>
        <dbReference type="ARBA" id="ARBA00006434"/>
    </source>
</evidence>
<dbReference type="PANTHER" id="PTHR42985">
    <property type="entry name" value="SODIUM-COUPLED MONOCARBOXYLATE TRANSPORTER"/>
    <property type="match status" value="1"/>
</dbReference>
<evidence type="ECO:0000256" key="5">
    <source>
        <dbReference type="ARBA" id="ARBA00022692"/>
    </source>
</evidence>
<gene>
    <name evidence="13" type="ORF">AALO_G00228170</name>
</gene>
<feature type="transmembrane region" description="Helical" evidence="12">
    <location>
        <begin position="186"/>
        <end position="205"/>
    </location>
</feature>
<evidence type="ECO:0000256" key="7">
    <source>
        <dbReference type="ARBA" id="ARBA00023053"/>
    </source>
</evidence>
<dbReference type="PROSITE" id="PS50283">
    <property type="entry name" value="NA_SOLUT_SYMP_3"/>
    <property type="match status" value="1"/>
</dbReference>
<keyword evidence="4" id="KW-1003">Cell membrane</keyword>
<reference evidence="13 14" key="1">
    <citation type="submission" date="2020-10" db="EMBL/GenBank/DDBJ databases">
        <title>Chromosome-scale genome assembly of the Allis shad, Alosa alosa.</title>
        <authorList>
            <person name="Margot Z."/>
            <person name="Christophe K."/>
            <person name="Cabau C."/>
            <person name="Louis A."/>
            <person name="Berthelot C."/>
            <person name="Parey E."/>
            <person name="Roest Crollius H."/>
            <person name="Montfort J."/>
            <person name="Robinson-Rechavi M."/>
            <person name="Bucao C."/>
            <person name="Bouchez O."/>
            <person name="Gislard M."/>
            <person name="Lluch J."/>
            <person name="Milhes M."/>
            <person name="Lampietro C."/>
            <person name="Lopez Roques C."/>
            <person name="Donnadieu C."/>
            <person name="Braasch I."/>
            <person name="Desvignes T."/>
            <person name="Postlethwait J."/>
            <person name="Bobe J."/>
            <person name="Guiguen Y."/>
        </authorList>
    </citation>
    <scope>NUCLEOTIDE SEQUENCE [LARGE SCALE GENOMIC DNA]</scope>
    <source>
        <strain evidence="13">M-15738</strain>
        <tissue evidence="13">Blood</tissue>
    </source>
</reference>
<feature type="transmembrane region" description="Helical" evidence="12">
    <location>
        <begin position="411"/>
        <end position="435"/>
    </location>
</feature>
<feature type="transmembrane region" description="Helical" evidence="12">
    <location>
        <begin position="340"/>
        <end position="365"/>
    </location>
</feature>
<dbReference type="GO" id="GO:0005886">
    <property type="term" value="C:plasma membrane"/>
    <property type="evidence" value="ECO:0007669"/>
    <property type="project" value="UniProtKB-SubCell"/>
</dbReference>
<dbReference type="EMBL" id="JADWDJ010000017">
    <property type="protein sequence ID" value="KAG5267987.1"/>
    <property type="molecule type" value="Genomic_DNA"/>
</dbReference>
<evidence type="ECO:0000256" key="6">
    <source>
        <dbReference type="ARBA" id="ARBA00022989"/>
    </source>
</evidence>
<comment type="subcellular location">
    <subcellularLocation>
        <location evidence="1">Cell membrane</location>
        <topology evidence="1">Multi-pass membrane protein</topology>
    </subcellularLocation>
</comment>
<keyword evidence="14" id="KW-1185">Reference proteome</keyword>
<dbReference type="GO" id="GO:0070062">
    <property type="term" value="C:extracellular exosome"/>
    <property type="evidence" value="ECO:0007669"/>
    <property type="project" value="TreeGrafter"/>
</dbReference>
<evidence type="ECO:0008006" key="15">
    <source>
        <dbReference type="Google" id="ProtNLM"/>
    </source>
</evidence>
<keyword evidence="5 12" id="KW-0812">Transmembrane</keyword>
<evidence type="ECO:0000313" key="13">
    <source>
        <dbReference type="EMBL" id="KAG5267987.1"/>
    </source>
</evidence>
<protein>
    <recommendedName>
        <fullName evidence="15">Sodium-coupled monocarboxylate transporter 1</fullName>
    </recommendedName>
</protein>
<keyword evidence="7" id="KW-0915">Sodium</keyword>
<dbReference type="Proteomes" id="UP000823561">
    <property type="component" value="Chromosome 17"/>
</dbReference>
<feature type="transmembrane region" description="Helical" evidence="12">
    <location>
        <begin position="12"/>
        <end position="35"/>
    </location>
</feature>
<keyword evidence="10" id="KW-0739">Sodium transport</keyword>
<dbReference type="GO" id="GO:0015730">
    <property type="term" value="P:propanoate transmembrane transport"/>
    <property type="evidence" value="ECO:0007669"/>
    <property type="project" value="TreeGrafter"/>
</dbReference>